<protein>
    <submittedName>
        <fullName evidence="2">Uncharacterized protein</fullName>
    </submittedName>
</protein>
<gene>
    <name evidence="2" type="ORF">CU098_009777</name>
</gene>
<comment type="caution">
    <text evidence="2">The sequence shown here is derived from an EMBL/GenBank/DDBJ whole genome shotgun (WGS) entry which is preliminary data.</text>
</comment>
<feature type="region of interest" description="Disordered" evidence="1">
    <location>
        <begin position="1"/>
        <end position="24"/>
    </location>
</feature>
<organism evidence="2 3">
    <name type="scientific">Rhizopus stolonifer</name>
    <name type="common">Rhizopus nigricans</name>
    <dbReference type="NCBI Taxonomy" id="4846"/>
    <lineage>
        <taxon>Eukaryota</taxon>
        <taxon>Fungi</taxon>
        <taxon>Fungi incertae sedis</taxon>
        <taxon>Mucoromycota</taxon>
        <taxon>Mucoromycotina</taxon>
        <taxon>Mucoromycetes</taxon>
        <taxon>Mucorales</taxon>
        <taxon>Mucorineae</taxon>
        <taxon>Rhizopodaceae</taxon>
        <taxon>Rhizopus</taxon>
    </lineage>
</organism>
<name>A0A367J3S7_RHIST</name>
<dbReference type="AlphaFoldDB" id="A0A367J3S7"/>
<accession>A0A367J3S7</accession>
<reference evidence="2 3" key="1">
    <citation type="journal article" date="2018" name="G3 (Bethesda)">
        <title>Phylogenetic and Phylogenomic Definition of Rhizopus Species.</title>
        <authorList>
            <person name="Gryganskyi A.P."/>
            <person name="Golan J."/>
            <person name="Dolatabadi S."/>
            <person name="Mondo S."/>
            <person name="Robb S."/>
            <person name="Idnurm A."/>
            <person name="Muszewska A."/>
            <person name="Steczkiewicz K."/>
            <person name="Masonjones S."/>
            <person name="Liao H.L."/>
            <person name="Gajdeczka M.T."/>
            <person name="Anike F."/>
            <person name="Vuek A."/>
            <person name="Anishchenko I.M."/>
            <person name="Voigt K."/>
            <person name="de Hoog G.S."/>
            <person name="Smith M.E."/>
            <person name="Heitman J."/>
            <person name="Vilgalys R."/>
            <person name="Stajich J.E."/>
        </authorList>
    </citation>
    <scope>NUCLEOTIDE SEQUENCE [LARGE SCALE GENOMIC DNA]</scope>
    <source>
        <strain evidence="2 3">LSU 92-RS-03</strain>
    </source>
</reference>
<dbReference type="Proteomes" id="UP000253551">
    <property type="component" value="Unassembled WGS sequence"/>
</dbReference>
<keyword evidence="3" id="KW-1185">Reference proteome</keyword>
<feature type="non-terminal residue" evidence="2">
    <location>
        <position position="72"/>
    </location>
</feature>
<feature type="compositionally biased region" description="Polar residues" evidence="1">
    <location>
        <begin position="12"/>
        <end position="24"/>
    </location>
</feature>
<evidence type="ECO:0000256" key="1">
    <source>
        <dbReference type="SAM" id="MobiDB-lite"/>
    </source>
</evidence>
<dbReference type="EMBL" id="PJQM01004427">
    <property type="protein sequence ID" value="RCH84499.1"/>
    <property type="molecule type" value="Genomic_DNA"/>
</dbReference>
<evidence type="ECO:0000313" key="2">
    <source>
        <dbReference type="EMBL" id="RCH84499.1"/>
    </source>
</evidence>
<proteinExistence type="predicted"/>
<sequence>MRNKRHLDDPESSNSKRPQMTTPPSILNYFKNHYTYQTFNSKDLLLLLNCDTPETAKKEAENQMNGILDVKN</sequence>
<evidence type="ECO:0000313" key="3">
    <source>
        <dbReference type="Proteomes" id="UP000253551"/>
    </source>
</evidence>